<proteinExistence type="predicted"/>
<keyword evidence="1" id="KW-0472">Membrane</keyword>
<keyword evidence="1" id="KW-0812">Transmembrane</keyword>
<name>A0ABS3XKM6_9ACTN</name>
<sequence length="90" mass="9313">MKSAMLNLYLAVPKPSSQKPAGVGEKIEKLLGAAFWAGTVAGVLGIIITGIMMAVSLKRGESSEHVSRLGMVLCGCCLIAASGTFAGWLF</sequence>
<organism evidence="2 3">
    <name type="scientific">Streptomyces oryzae</name>
    <dbReference type="NCBI Taxonomy" id="1434886"/>
    <lineage>
        <taxon>Bacteria</taxon>
        <taxon>Bacillati</taxon>
        <taxon>Actinomycetota</taxon>
        <taxon>Actinomycetes</taxon>
        <taxon>Kitasatosporales</taxon>
        <taxon>Streptomycetaceae</taxon>
        <taxon>Streptomyces</taxon>
    </lineage>
</organism>
<feature type="transmembrane region" description="Helical" evidence="1">
    <location>
        <begin position="69"/>
        <end position="89"/>
    </location>
</feature>
<evidence type="ECO:0008006" key="4">
    <source>
        <dbReference type="Google" id="ProtNLM"/>
    </source>
</evidence>
<keyword evidence="1" id="KW-1133">Transmembrane helix</keyword>
<feature type="transmembrane region" description="Helical" evidence="1">
    <location>
        <begin position="33"/>
        <end position="57"/>
    </location>
</feature>
<gene>
    <name evidence="2" type="ORF">ITI46_30570</name>
</gene>
<evidence type="ECO:0000313" key="3">
    <source>
        <dbReference type="Proteomes" id="UP001519064"/>
    </source>
</evidence>
<dbReference type="RefSeq" id="WP_209243171.1">
    <property type="nucleotide sequence ID" value="NZ_JADKMA010000235.1"/>
</dbReference>
<accession>A0ABS3XKM6</accession>
<dbReference type="Proteomes" id="UP001519064">
    <property type="component" value="Unassembled WGS sequence"/>
</dbReference>
<evidence type="ECO:0000256" key="1">
    <source>
        <dbReference type="SAM" id="Phobius"/>
    </source>
</evidence>
<keyword evidence="3" id="KW-1185">Reference proteome</keyword>
<comment type="caution">
    <text evidence="2">The sequence shown here is derived from an EMBL/GenBank/DDBJ whole genome shotgun (WGS) entry which is preliminary data.</text>
</comment>
<protein>
    <recommendedName>
        <fullName evidence="4">Conjugal transfer protein TrbC</fullName>
    </recommendedName>
</protein>
<evidence type="ECO:0000313" key="2">
    <source>
        <dbReference type="EMBL" id="MBO8195958.1"/>
    </source>
</evidence>
<reference evidence="2 3" key="1">
    <citation type="submission" date="2020-11" db="EMBL/GenBank/DDBJ databases">
        <title>Streptomyces spirodelae sp. nov., isolated from duckweed.</title>
        <authorList>
            <person name="Saimee Y."/>
            <person name="Duangmal K."/>
        </authorList>
    </citation>
    <scope>NUCLEOTIDE SEQUENCE [LARGE SCALE GENOMIC DNA]</scope>
    <source>
        <strain evidence="2 3">S16-07</strain>
    </source>
</reference>
<dbReference type="EMBL" id="JADKMA010000235">
    <property type="protein sequence ID" value="MBO8195958.1"/>
    <property type="molecule type" value="Genomic_DNA"/>
</dbReference>